<evidence type="ECO:0000313" key="19">
    <source>
        <dbReference type="EMBL" id="EPQ17561.1"/>
    </source>
</evidence>
<feature type="transmembrane region" description="Helical" evidence="17">
    <location>
        <begin position="249"/>
        <end position="268"/>
    </location>
</feature>
<evidence type="ECO:0000259" key="18">
    <source>
        <dbReference type="PROSITE" id="PS50240"/>
    </source>
</evidence>
<reference evidence="19 20" key="1">
    <citation type="journal article" date="2013" name="Nat. Commun.">
        <title>Genome analysis reveals insights into physiology and longevity of the Brandt's bat Myotis brandtii.</title>
        <authorList>
            <person name="Seim I."/>
            <person name="Fang X."/>
            <person name="Xiong Z."/>
            <person name="Lobanov A.V."/>
            <person name="Huang Z."/>
            <person name="Ma S."/>
            <person name="Feng Y."/>
            <person name="Turanov A.A."/>
            <person name="Zhu Y."/>
            <person name="Lenz T.L."/>
            <person name="Gerashchenko M.V."/>
            <person name="Fan D."/>
            <person name="Hee Yim S."/>
            <person name="Yao X."/>
            <person name="Jordan D."/>
            <person name="Xiong Y."/>
            <person name="Ma Y."/>
            <person name="Lyapunov A.N."/>
            <person name="Chen G."/>
            <person name="Kulakova O.I."/>
            <person name="Sun Y."/>
            <person name="Lee S.G."/>
            <person name="Bronson R.T."/>
            <person name="Moskalev A.A."/>
            <person name="Sunyaev S.R."/>
            <person name="Zhang G."/>
            <person name="Krogh A."/>
            <person name="Wang J."/>
            <person name="Gladyshev V.N."/>
        </authorList>
    </citation>
    <scope>NUCLEOTIDE SEQUENCE [LARGE SCALE GENOMIC DNA]</scope>
</reference>
<evidence type="ECO:0000256" key="10">
    <source>
        <dbReference type="ARBA" id="ARBA00022989"/>
    </source>
</evidence>
<dbReference type="InterPro" id="IPR001314">
    <property type="entry name" value="Peptidase_S1A"/>
</dbReference>
<keyword evidence="10 17" id="KW-1133">Transmembrane helix</keyword>
<dbReference type="GO" id="GO:0006508">
    <property type="term" value="P:proteolysis"/>
    <property type="evidence" value="ECO:0007669"/>
    <property type="project" value="UniProtKB-KW"/>
</dbReference>
<name>S7NJJ7_MYOBR</name>
<dbReference type="GO" id="GO:0004252">
    <property type="term" value="F:serine-type endopeptidase activity"/>
    <property type="evidence" value="ECO:0007669"/>
    <property type="project" value="InterPro"/>
</dbReference>
<keyword evidence="11" id="KW-0560">Oxidoreductase</keyword>
<feature type="domain" description="Peptidase S1" evidence="18">
    <location>
        <begin position="597"/>
        <end position="856"/>
    </location>
</feature>
<evidence type="ECO:0000256" key="5">
    <source>
        <dbReference type="ARBA" id="ARBA00022692"/>
    </source>
</evidence>
<dbReference type="EMBL" id="KE164370">
    <property type="protein sequence ID" value="EPQ17561.1"/>
    <property type="molecule type" value="Genomic_DNA"/>
</dbReference>
<feature type="region of interest" description="Disordered" evidence="16">
    <location>
        <begin position="77"/>
        <end position="111"/>
    </location>
</feature>
<keyword evidence="14" id="KW-0676">Redox-active center</keyword>
<evidence type="ECO:0000256" key="11">
    <source>
        <dbReference type="ARBA" id="ARBA00023002"/>
    </source>
</evidence>
<dbReference type="eggNOG" id="KOG3627">
    <property type="taxonomic scope" value="Eukaryota"/>
</dbReference>
<dbReference type="GO" id="GO:0005789">
    <property type="term" value="C:endoplasmic reticulum membrane"/>
    <property type="evidence" value="ECO:0007669"/>
    <property type="project" value="UniProtKB-SubCell"/>
</dbReference>
<dbReference type="SUPFAM" id="SSF50494">
    <property type="entry name" value="Trypsin-like serine proteases"/>
    <property type="match status" value="2"/>
</dbReference>
<dbReference type="Proteomes" id="UP000052978">
    <property type="component" value="Unassembled WGS sequence"/>
</dbReference>
<dbReference type="InterPro" id="IPR001254">
    <property type="entry name" value="Trypsin_dom"/>
</dbReference>
<dbReference type="FunFam" id="1.20.1440.130:FF:000001">
    <property type="entry name" value="Vitamin K epoxide reductase complex subunit 1-like 1"/>
    <property type="match status" value="1"/>
</dbReference>
<feature type="transmembrane region" description="Helical" evidence="17">
    <location>
        <begin position="198"/>
        <end position="216"/>
    </location>
</feature>
<dbReference type="InterPro" id="IPR012932">
    <property type="entry name" value="VKOR"/>
</dbReference>
<dbReference type="InterPro" id="IPR018114">
    <property type="entry name" value="TRYPSIN_HIS"/>
</dbReference>
<dbReference type="AlphaFoldDB" id="S7NJJ7"/>
<dbReference type="PROSITE" id="PS00134">
    <property type="entry name" value="TRYPSIN_HIS"/>
    <property type="match status" value="2"/>
</dbReference>
<evidence type="ECO:0000256" key="14">
    <source>
        <dbReference type="ARBA" id="ARBA00023284"/>
    </source>
</evidence>
<dbReference type="FunFam" id="2.40.10.10:FF:000024">
    <property type="entry name" value="Serine protease 53"/>
    <property type="match status" value="2"/>
</dbReference>
<dbReference type="InterPro" id="IPR043504">
    <property type="entry name" value="Peptidase_S1_PA_chymotrypsin"/>
</dbReference>
<evidence type="ECO:0000313" key="20">
    <source>
        <dbReference type="Proteomes" id="UP000052978"/>
    </source>
</evidence>
<comment type="similarity">
    <text evidence="2">Belongs to the VKOR family.</text>
</comment>
<dbReference type="GO" id="GO:0042373">
    <property type="term" value="P:vitamin K metabolic process"/>
    <property type="evidence" value="ECO:0007669"/>
    <property type="project" value="InterPro"/>
</dbReference>
<evidence type="ECO:0000256" key="7">
    <source>
        <dbReference type="ARBA" id="ARBA00022729"/>
    </source>
</evidence>
<dbReference type="InterPro" id="IPR009003">
    <property type="entry name" value="Peptidase_S1_PA"/>
</dbReference>
<dbReference type="SMART" id="SM00020">
    <property type="entry name" value="Tryp_SPc"/>
    <property type="match status" value="2"/>
</dbReference>
<keyword evidence="5 17" id="KW-0812">Transmembrane</keyword>
<dbReference type="Pfam" id="PF07884">
    <property type="entry name" value="VKOR"/>
    <property type="match status" value="1"/>
</dbReference>
<accession>S7NJJ7</accession>
<dbReference type="Gene3D" id="1.20.1440.130">
    <property type="entry name" value="VKOR domain"/>
    <property type="match status" value="1"/>
</dbReference>
<dbReference type="GO" id="GO:0048038">
    <property type="term" value="F:quinone binding"/>
    <property type="evidence" value="ECO:0007669"/>
    <property type="project" value="UniProtKB-KW"/>
</dbReference>
<dbReference type="CDD" id="cd12917">
    <property type="entry name" value="VKOR_euk"/>
    <property type="match status" value="1"/>
</dbReference>
<dbReference type="SMART" id="SM00756">
    <property type="entry name" value="VKc"/>
    <property type="match status" value="1"/>
</dbReference>
<dbReference type="GO" id="GO:0047057">
    <property type="term" value="F:vitamin-K-epoxide reductase (warfarin-sensitive) activity"/>
    <property type="evidence" value="ECO:0007669"/>
    <property type="project" value="UniProtKB-EC"/>
</dbReference>
<feature type="region of interest" description="Disordered" evidence="16">
    <location>
        <begin position="313"/>
        <end position="341"/>
    </location>
</feature>
<keyword evidence="20" id="KW-1185">Reference proteome</keyword>
<evidence type="ECO:0000256" key="12">
    <source>
        <dbReference type="ARBA" id="ARBA00023136"/>
    </source>
</evidence>
<dbReference type="PROSITE" id="PS50240">
    <property type="entry name" value="TRYPSIN_DOM"/>
    <property type="match status" value="2"/>
</dbReference>
<keyword evidence="9" id="KW-0256">Endoplasmic reticulum</keyword>
<keyword evidence="12 17" id="KW-0472">Membrane</keyword>
<dbReference type="Pfam" id="PF00089">
    <property type="entry name" value="Trypsin"/>
    <property type="match status" value="2"/>
</dbReference>
<evidence type="ECO:0000256" key="8">
    <source>
        <dbReference type="ARBA" id="ARBA00022801"/>
    </source>
</evidence>
<evidence type="ECO:0000256" key="4">
    <source>
        <dbReference type="ARBA" id="ARBA00022670"/>
    </source>
</evidence>
<feature type="transmembrane region" description="Helical" evidence="17">
    <location>
        <begin position="128"/>
        <end position="147"/>
    </location>
</feature>
<dbReference type="PROSITE" id="PS00135">
    <property type="entry name" value="TRYPSIN_SER"/>
    <property type="match status" value="2"/>
</dbReference>
<organism evidence="19 20">
    <name type="scientific">Myotis brandtii</name>
    <name type="common">Brandt's bat</name>
    <dbReference type="NCBI Taxonomy" id="109478"/>
    <lineage>
        <taxon>Eukaryota</taxon>
        <taxon>Metazoa</taxon>
        <taxon>Chordata</taxon>
        <taxon>Craniata</taxon>
        <taxon>Vertebrata</taxon>
        <taxon>Euteleostomi</taxon>
        <taxon>Mammalia</taxon>
        <taxon>Eutheria</taxon>
        <taxon>Laurasiatheria</taxon>
        <taxon>Chiroptera</taxon>
        <taxon>Yangochiroptera</taxon>
        <taxon>Vespertilionidae</taxon>
        <taxon>Myotis</taxon>
    </lineage>
</organism>
<evidence type="ECO:0000256" key="9">
    <source>
        <dbReference type="ARBA" id="ARBA00022824"/>
    </source>
</evidence>
<evidence type="ECO:0000256" key="16">
    <source>
        <dbReference type="SAM" id="MobiDB-lite"/>
    </source>
</evidence>
<proteinExistence type="inferred from homology"/>
<dbReference type="CDD" id="cd00190">
    <property type="entry name" value="Tryp_SPc"/>
    <property type="match status" value="2"/>
</dbReference>
<dbReference type="PANTHER" id="PTHR24253">
    <property type="entry name" value="TRANSMEMBRANE PROTEASE SERINE"/>
    <property type="match status" value="1"/>
</dbReference>
<dbReference type="EC" id="1.17.4.4" evidence="3"/>
<evidence type="ECO:0000256" key="6">
    <source>
        <dbReference type="ARBA" id="ARBA00022719"/>
    </source>
</evidence>
<keyword evidence="7" id="KW-0732">Signal</keyword>
<dbReference type="PRINTS" id="PR00722">
    <property type="entry name" value="CHYMOTRYPSIN"/>
</dbReference>
<protein>
    <recommendedName>
        <fullName evidence="3">vitamin-K-epoxide reductase (warfarin-sensitive)</fullName>
        <ecNumber evidence="3">1.17.4.4</ecNumber>
    </recommendedName>
</protein>
<keyword evidence="6" id="KW-0874">Quinone</keyword>
<dbReference type="InterPro" id="IPR033116">
    <property type="entry name" value="TRYPSIN_SER"/>
</dbReference>
<sequence>MEATPKKDKVWVGRGAPLDFGGEGWWRMRQAQPQGAAPIYWDEERRVVREGKSGIESSKKPFPVLETASVSAVMRAAQEVEGAPERDADVGAASLSSPRKTQLDPGVRDPARARADGRGGCGHLCPGWVRLALCLSGLVLSLYALHVKAARARDRDYRALCDVGTAISCSRVFSSRWGQGFGLVEQVLGPDSVFNQSNSIFGCIFYSLQLLLGCLWGRWVSALLLLSSLVSLVGSVYLAWILFFVLHDFCIVCITTYAINVGLMVLSFRDVQRPQGKVFRQLSVVSSGDTGLGPSRGLDGPCEDRMGACSPDPPLSTACGQRGPGPPEPQEGSTGPGEWPWQASVRRQGVHICSGSLVADTWVLTAAHCFEKAALTELSSWSVVLGSLQREGLSPGAEEVGVTSLQLPRAYNHYSQGSDLALLRLAHPTAHTPLCLPRPAHRFPFGTSCWATGWDQDISDEPRLQPQARLFPAPRILRNLRLRLISRPTCNCLYNRLHQRLLASPARPGMLCGGAQPGVQGPCQGDSGGPVLCHEPDGHWVQAGIISFTSSCAQEDTPVLLTDTAAHSSWLQARAGGAAFLAQNPEALQISDEDSCVACGQRGPGPPEPQEGSTGPGEWPWQASVRRQGVHICSGSLVADTWVLTAAHCFEKAALTELSSWSVVLGSLQREGLSPGAEEVGVTSLQLPRAYNHYSQGSDLALLRLAHPTAHTPLCLPRPAHRFPFGTSCWATGWDQDISDEPRLQPQARLFPAPRILRNLRLRLISRPTCNCLYNRLHQRLLASPARPGMLCGGAQPGVQGPCQGDSGGPVLCHEPDGHWVQAGIISFTSSCAQEDTPVLLTDTAAHSSWLQARAGGAAFLAQNPEALQISDEDSCVGMRRGC</sequence>
<dbReference type="Gene3D" id="2.40.10.10">
    <property type="entry name" value="Trypsin-like serine proteases"/>
    <property type="match status" value="2"/>
</dbReference>
<evidence type="ECO:0000256" key="13">
    <source>
        <dbReference type="ARBA" id="ARBA00023157"/>
    </source>
</evidence>
<feature type="transmembrane region" description="Helical" evidence="17">
    <location>
        <begin position="223"/>
        <end position="243"/>
    </location>
</feature>
<keyword evidence="8 15" id="KW-0378">Hydrolase</keyword>
<feature type="domain" description="Peptidase S1" evidence="18">
    <location>
        <begin position="317"/>
        <end position="576"/>
    </location>
</feature>
<feature type="region of interest" description="Disordered" evidence="16">
    <location>
        <begin position="598"/>
        <end position="618"/>
    </location>
</feature>
<evidence type="ECO:0000256" key="15">
    <source>
        <dbReference type="RuleBase" id="RU363034"/>
    </source>
</evidence>
<evidence type="ECO:0000256" key="17">
    <source>
        <dbReference type="SAM" id="Phobius"/>
    </source>
</evidence>
<keyword evidence="13" id="KW-1015">Disulfide bond</keyword>
<gene>
    <name evidence="19" type="ORF">D623_10014507</name>
</gene>
<evidence type="ECO:0000256" key="3">
    <source>
        <dbReference type="ARBA" id="ARBA00012278"/>
    </source>
</evidence>
<evidence type="ECO:0000256" key="2">
    <source>
        <dbReference type="ARBA" id="ARBA00006214"/>
    </source>
</evidence>
<keyword evidence="15" id="KW-0720">Serine protease</keyword>
<dbReference type="InterPro" id="IPR042406">
    <property type="entry name" value="VKORC1/VKORC1L1"/>
</dbReference>
<keyword evidence="4 15" id="KW-0645">Protease</keyword>
<comment type="subcellular location">
    <subcellularLocation>
        <location evidence="1">Endoplasmic reticulum membrane</location>
        <topology evidence="1">Multi-pass membrane protein</topology>
    </subcellularLocation>
</comment>
<evidence type="ECO:0000256" key="1">
    <source>
        <dbReference type="ARBA" id="ARBA00004477"/>
    </source>
</evidence>
<dbReference type="PANTHER" id="PTHR24253:SF58">
    <property type="entry name" value="SERINE PROTEASE 33"/>
    <property type="match status" value="1"/>
</dbReference>
<dbReference type="InterPro" id="IPR038354">
    <property type="entry name" value="VKOR_sf"/>
</dbReference>